<dbReference type="EMBL" id="JACIJD010000006">
    <property type="protein sequence ID" value="MBB5693548.1"/>
    <property type="molecule type" value="Genomic_DNA"/>
</dbReference>
<evidence type="ECO:0000256" key="1">
    <source>
        <dbReference type="SAM" id="MobiDB-lite"/>
    </source>
</evidence>
<dbReference type="Proteomes" id="UP000580654">
    <property type="component" value="Unassembled WGS sequence"/>
</dbReference>
<keyword evidence="2" id="KW-0812">Transmembrane</keyword>
<sequence>MDMTGSRRIEAPRERVWEALNDPAVLQAAIPGCESVERTGPDSFQAKVAVRIGPMSAKFGGKVTLTNVNPPESYTITGEGQGGAMGFARGGADVSLVEEGPSTTTLNYAVKAQVGGKMAQLGARLVDSTARQMADQFFDRFAAQLAPAAETAAPATASPANTMATEPMASNDTVPTIPNATATTGQPVTERRTAVAALRPGQAKRSLAETLAAIPREPYGMPINFWIGGALMLGVLGLLFVIG</sequence>
<accession>A0A840XXN1</accession>
<keyword evidence="4" id="KW-1185">Reference proteome</keyword>
<evidence type="ECO:0008006" key="5">
    <source>
        <dbReference type="Google" id="ProtNLM"/>
    </source>
</evidence>
<keyword evidence="2" id="KW-1133">Transmembrane helix</keyword>
<evidence type="ECO:0000313" key="4">
    <source>
        <dbReference type="Proteomes" id="UP000580654"/>
    </source>
</evidence>
<dbReference type="InterPro" id="IPR010419">
    <property type="entry name" value="CO_DH_gsu"/>
</dbReference>
<dbReference type="Gene3D" id="3.30.530.20">
    <property type="match status" value="1"/>
</dbReference>
<feature type="region of interest" description="Disordered" evidence="1">
    <location>
        <begin position="169"/>
        <end position="189"/>
    </location>
</feature>
<dbReference type="RefSeq" id="WP_184515926.1">
    <property type="nucleotide sequence ID" value="NZ_JACIJD010000006.1"/>
</dbReference>
<feature type="transmembrane region" description="Helical" evidence="2">
    <location>
        <begin position="223"/>
        <end position="242"/>
    </location>
</feature>
<evidence type="ECO:0000313" key="3">
    <source>
        <dbReference type="EMBL" id="MBB5693548.1"/>
    </source>
</evidence>
<reference evidence="3 4" key="1">
    <citation type="submission" date="2020-08" db="EMBL/GenBank/DDBJ databases">
        <title>Genomic Encyclopedia of Type Strains, Phase IV (KMG-IV): sequencing the most valuable type-strain genomes for metagenomic binning, comparative biology and taxonomic classification.</title>
        <authorList>
            <person name="Goeker M."/>
        </authorList>
    </citation>
    <scope>NUCLEOTIDE SEQUENCE [LARGE SCALE GENOMIC DNA]</scope>
    <source>
        <strain evidence="3 4">DSM 25622</strain>
    </source>
</reference>
<dbReference type="InterPro" id="IPR023393">
    <property type="entry name" value="START-like_dom_sf"/>
</dbReference>
<name>A0A840XXN1_9PROT</name>
<dbReference type="CDD" id="cd05018">
    <property type="entry name" value="CoxG"/>
    <property type="match status" value="1"/>
</dbReference>
<dbReference type="Pfam" id="PF06240">
    <property type="entry name" value="COXG"/>
    <property type="match status" value="1"/>
</dbReference>
<feature type="compositionally biased region" description="Polar residues" evidence="1">
    <location>
        <begin position="169"/>
        <end position="187"/>
    </location>
</feature>
<comment type="caution">
    <text evidence="3">The sequence shown here is derived from an EMBL/GenBank/DDBJ whole genome shotgun (WGS) entry which is preliminary data.</text>
</comment>
<gene>
    <name evidence="3" type="ORF">FHS87_001581</name>
</gene>
<keyword evidence="2" id="KW-0472">Membrane</keyword>
<evidence type="ECO:0000256" key="2">
    <source>
        <dbReference type="SAM" id="Phobius"/>
    </source>
</evidence>
<dbReference type="PANTHER" id="PTHR38588">
    <property type="entry name" value="BLL0334 PROTEIN"/>
    <property type="match status" value="1"/>
</dbReference>
<dbReference type="PANTHER" id="PTHR38588:SF1">
    <property type="entry name" value="BLL0334 PROTEIN"/>
    <property type="match status" value="1"/>
</dbReference>
<organism evidence="3 4">
    <name type="scientific">Muricoccus pecuniae</name>
    <dbReference type="NCBI Taxonomy" id="693023"/>
    <lineage>
        <taxon>Bacteria</taxon>
        <taxon>Pseudomonadati</taxon>
        <taxon>Pseudomonadota</taxon>
        <taxon>Alphaproteobacteria</taxon>
        <taxon>Acetobacterales</taxon>
        <taxon>Roseomonadaceae</taxon>
        <taxon>Muricoccus</taxon>
    </lineage>
</organism>
<protein>
    <recommendedName>
        <fullName evidence="5">Carbon monoxide dehydrogenase</fullName>
    </recommendedName>
</protein>
<dbReference type="AlphaFoldDB" id="A0A840XXN1"/>
<proteinExistence type="predicted"/>
<dbReference type="SUPFAM" id="SSF55961">
    <property type="entry name" value="Bet v1-like"/>
    <property type="match status" value="1"/>
</dbReference>